<comment type="caution">
    <text evidence="11">The sequence shown here is derived from an EMBL/GenBank/DDBJ whole genome shotgun (WGS) entry which is preliminary data.</text>
</comment>
<protein>
    <submittedName>
        <fullName evidence="11">Uncharacterized protein</fullName>
    </submittedName>
</protein>
<feature type="transmembrane region" description="Helical" evidence="7">
    <location>
        <begin position="2011"/>
        <end position="2033"/>
    </location>
</feature>
<feature type="transmembrane region" description="Helical" evidence="7">
    <location>
        <begin position="244"/>
        <end position="269"/>
    </location>
</feature>
<organism evidence="11 12">
    <name type="scientific">Planoprotostelium fungivorum</name>
    <dbReference type="NCBI Taxonomy" id="1890364"/>
    <lineage>
        <taxon>Eukaryota</taxon>
        <taxon>Amoebozoa</taxon>
        <taxon>Evosea</taxon>
        <taxon>Variosea</taxon>
        <taxon>Cavosteliida</taxon>
        <taxon>Cavosteliaceae</taxon>
        <taxon>Planoprotostelium</taxon>
    </lineage>
</organism>
<dbReference type="Pfam" id="PF23188">
    <property type="entry name" value="THU_Piezo1"/>
    <property type="match status" value="1"/>
</dbReference>
<evidence type="ECO:0000259" key="9">
    <source>
        <dbReference type="Pfam" id="PF23188"/>
    </source>
</evidence>
<dbReference type="Pfam" id="PF24874">
    <property type="entry name" value="Piezo_THU9_anchor"/>
    <property type="match status" value="1"/>
</dbReference>
<feature type="domain" description="Piezo transmembrane helical unit" evidence="9">
    <location>
        <begin position="1734"/>
        <end position="1852"/>
    </location>
</feature>
<evidence type="ECO:0000256" key="1">
    <source>
        <dbReference type="ARBA" id="ARBA00004141"/>
    </source>
</evidence>
<dbReference type="GO" id="GO:0008381">
    <property type="term" value="F:mechanosensitive monoatomic ion channel activity"/>
    <property type="evidence" value="ECO:0007669"/>
    <property type="project" value="InterPro"/>
</dbReference>
<feature type="transmembrane region" description="Helical" evidence="7">
    <location>
        <begin position="1270"/>
        <end position="1289"/>
    </location>
</feature>
<dbReference type="EMBL" id="MDYQ01000207">
    <property type="protein sequence ID" value="PRP78767.1"/>
    <property type="molecule type" value="Genomic_DNA"/>
</dbReference>
<keyword evidence="3 7" id="KW-0812">Transmembrane</keyword>
<evidence type="ECO:0000256" key="7">
    <source>
        <dbReference type="SAM" id="Phobius"/>
    </source>
</evidence>
<dbReference type="InParanoid" id="A0A2P6N484"/>
<feature type="transmembrane region" description="Helical" evidence="7">
    <location>
        <begin position="859"/>
        <end position="877"/>
    </location>
</feature>
<feature type="transmembrane region" description="Helical" evidence="7">
    <location>
        <begin position="603"/>
        <end position="620"/>
    </location>
</feature>
<dbReference type="InterPro" id="IPR056770">
    <property type="entry name" value="Piezo_THU9_anchor"/>
</dbReference>
<feature type="transmembrane region" description="Helical" evidence="7">
    <location>
        <begin position="1404"/>
        <end position="1422"/>
    </location>
</feature>
<name>A0A2P6N484_9EUKA</name>
<feature type="transmembrane region" description="Helical" evidence="7">
    <location>
        <begin position="743"/>
        <end position="760"/>
    </location>
</feature>
<feature type="region of interest" description="Disordered" evidence="6">
    <location>
        <begin position="1861"/>
        <end position="1917"/>
    </location>
</feature>
<feature type="transmembrane region" description="Helical" evidence="7">
    <location>
        <begin position="205"/>
        <end position="223"/>
    </location>
</feature>
<keyword evidence="5 7" id="KW-0472">Membrane</keyword>
<evidence type="ECO:0000256" key="2">
    <source>
        <dbReference type="ARBA" id="ARBA00007821"/>
    </source>
</evidence>
<feature type="transmembrane region" description="Helical" evidence="7">
    <location>
        <begin position="933"/>
        <end position="948"/>
    </location>
</feature>
<dbReference type="STRING" id="1890364.A0A2P6N484"/>
<evidence type="ECO:0000313" key="12">
    <source>
        <dbReference type="Proteomes" id="UP000241769"/>
    </source>
</evidence>
<comment type="subcellular location">
    <subcellularLocation>
        <location evidence="1">Membrane</location>
        <topology evidence="1">Multi-pass membrane protein</topology>
    </subcellularLocation>
</comment>
<feature type="transmembrane region" description="Helical" evidence="7">
    <location>
        <begin position="336"/>
        <end position="358"/>
    </location>
</feature>
<feature type="domain" description="Piezo non-specific cation channel cap" evidence="8">
    <location>
        <begin position="2294"/>
        <end position="2544"/>
    </location>
</feature>
<dbReference type="OrthoDB" id="303066at2759"/>
<dbReference type="PANTHER" id="PTHR13167:SF25">
    <property type="entry name" value="PIEZO-TYPE MECHANOSENSITIVE ION CHANNEL COMPONENT"/>
    <property type="match status" value="1"/>
</dbReference>
<feature type="transmembrane region" description="Helical" evidence="7">
    <location>
        <begin position="1322"/>
        <end position="1342"/>
    </location>
</feature>
<evidence type="ECO:0000256" key="4">
    <source>
        <dbReference type="ARBA" id="ARBA00022989"/>
    </source>
</evidence>
<feature type="compositionally biased region" description="Basic and acidic residues" evidence="6">
    <location>
        <begin position="1900"/>
        <end position="1917"/>
    </location>
</feature>
<evidence type="ECO:0000256" key="3">
    <source>
        <dbReference type="ARBA" id="ARBA00022692"/>
    </source>
</evidence>
<feature type="transmembrane region" description="Helical" evidence="7">
    <location>
        <begin position="408"/>
        <end position="431"/>
    </location>
</feature>
<feature type="compositionally biased region" description="Polar residues" evidence="6">
    <location>
        <begin position="1133"/>
        <end position="1147"/>
    </location>
</feature>
<sequence length="2547" mass="293111">MASRGIWNQGNPGFALERPDIAEAYNGVHSPQQEQRHYLKGKSFVSYTFVTLRQRRVFIAEMSWRYILQGRNLHSSGDPEWLFLVMRVMKETLSFLLRVVYPSILFAASIGRVLNAISALYFAGFVAFAVWATQRAARNNTTIPRVLTIILLTVSLIGVVGNIIVTIIAQRRPEIRETENPTTVKNVINYLGFIPVDDDKTHLRFLISDIIVSIFSLALYIASRYSPQNEALSERISKSSNFNAVINLVLLYIIASSYPSVLNLVYILLCVGSAVALRWVSVAQINSKIWPILMIYNGVHIILLYIVQFEPIHTKIPTNVRQFLGILDYRNFSGNMYPIIIAYTTIALQFMLVCHWYAVFKNYEDYKTKEKDDRKPDENSPLLVRTTRRNTVLSRNTSATIIRHGWKILVLTSAVNFFFYPKVITIGLLLYTCFGLMLPKKSIIAAPIMMFYTICIIMVVWIVNIPFDYPGVTAEPDADSTNPISNVGLYKLDPSIWHIALLLSYLWLNAIFWTIVSSHHLRGIQIDSPRMNRKPTEEGSTKYRRKHRYSFALKNQVVSGGDYYKQKIAPKIKYHFVGFVDFFLRQSYVISLAGLCISALQRASLFNTGYMVFFIVYVVSRDLAERTWLTVVVYSQCVIIIYSLWQIPFTVTWSKEHPALVNEVGLVQAHDSGQFFVNMLPNIIVMMFTVMQWHLIKYRFKQQLARQRRAPTLDSNSLTPQDIPPRTLPEKVLHFFRNLWDQSYAYTLAVSYLVLVLTALSIEFSAVSIVYVIYFFLFAFIHVASERALFVIKTLWGVATIGSAVILVTRYMYQFTLIRQIVEDHFPKNSPITLEDLSLVGVLPDDSTTSQLSTLLHELLGNIVILVIFVFQARVFISHNEEGKLTVKQLIVESGLSQRLVLLVRAVKRLLALSLPLLTAVCVWAVVIHEVNLIHLSYLFLLMISVFLPRRVDSINLAFLLWIEVVALSKMLFRFRYFDTFRRTDREVLRWIGLPVTLKPSDNLWNDIFTEVFLVSMFLLLRVSSRWKIKGYRSTSPRQFLVDTPNIVVEPQEVIIEPQNDTTDGVVERRSVSIRNPNSLIDEETPGTPSSDPETATRTLLNSGSSMSVLSDSTVFPPHLNLETKDREEADNGHSSPTTDGNVAENSTETPIDLRRAAVHTVVDVNHNVDTPITTTPHEENTNGSTTSQEEIFQVKKPEMDEISPKKKERSQLYISFKWYTENFFLLWGYEIFFALCTVSLVVRNDYLGLIFLLFVIIQDHFGRRIAFGAAFPLFLLFLVFVLTSEYIFELDAPQTQGFVFIWKSFNLNAWWNWLTIKNPSFRVSMSFDFIIFYVASFLCFIPTANKNTLFIHRDQLRDNNAARFADDPYTGMRRVQFIIYRFSADVILVTIFIIGALQINLMRMGYILFALFLLINSQSAFSPTSRGWQWLRTYTFLVIGIQLIFQIPGLAQWSGLAGECHEDGNEKPTVPEQFGLKYMSSNLYDALFTKCGIAQDILILLLLWAQKRISKRPEIETVKKIVKDYEEHAYMRAKKYYEEQDLYEEMKRFRLTKEQSERWLRLIEVKNRHMQLYNFGKVEEKSKVNTDRHRARSDVPLIKDTLPDVTITFSPKTQKTNLKQQTIKMAVEEEDKLREKMREASCRWKQASHSTKEQEDLGEELPTLDNDTVTVELMKMERFKKFLAATKRLSYRLLDLAIYSMEGVVKYKKETEWSHLSRKARFFNIFAAVVQQQSKKVAFLFFFVNHLVYASVISMFYPVVAFGYAMVLQGTRPTKRFWNMILIYSTLTMVFKFVYYTFSDPITKDVQSPRVRAYIGLSSDNSFIHDVILDLLIFLAVLWHRNVMRVNGLWDYASKEQDREQKKMRESNAASRSSYASLPGGSPLVGRNNVDNLSTSRNSLRESGNRSLRESGKKEEERASASIAKHLRITFSTEPVDLPADDDEDTLLPQHSDENSDEYDYSEDYVDDVEPGCCSNLWSKMQEKIVAAWDIVKAQYFEFVDQSKKPGQDYYNMTLFIQLILFVYLVFFQNNLTSTPTSRITTVISNSSLPGAYLLVLILQFTIIVVDRIIYLYRSTHAKLIFLYINIIIVHVLLFLVKPFAGTGEPDDSYNYKLNVILYVMEGIYLSLCALQIAAGFPHNTHDRFITRTADMKHEYAFLIYRALPFVFELKTLLDYIFVDTTLHFRNFLKLEDFYSELFSVKCEAVARERENRRIGQKQPWHVKLVEGIIMFVGLVALVWFPLLILSSWAPNTPYYSNTSMVQIGFNTEYLWSGQTTNHVDSEAAVEDLRAMNVSTLLDSDSRQLIQRFWFDATSDTPWQPVNDGATSNITSLRTTITMARDGKLTAFPIITSSWDYRLDNVTINRFNQIIQNGYGRVAVNVVKKWVSVPTNGQITDAENPPAELLNATIYLTLQSRTVSVNNVTTGLRYWTLTDGADSTTGIKIFSFCTRVPIGFSAALASNGLVGLYLGIVLSIGRFLRLWVSAAISRIWLDDMPTVDKLMTMCEDIFIARQYNDLLLEEHLYNELIQLLRDPIRIIDITKKES</sequence>
<reference evidence="11 12" key="1">
    <citation type="journal article" date="2018" name="Genome Biol. Evol.">
        <title>Multiple Roots of Fruiting Body Formation in Amoebozoa.</title>
        <authorList>
            <person name="Hillmann F."/>
            <person name="Forbes G."/>
            <person name="Novohradska S."/>
            <person name="Ferling I."/>
            <person name="Riege K."/>
            <person name="Groth M."/>
            <person name="Westermann M."/>
            <person name="Marz M."/>
            <person name="Spaller T."/>
            <person name="Winckler T."/>
            <person name="Schaap P."/>
            <person name="Glockner G."/>
        </authorList>
    </citation>
    <scope>NUCLEOTIDE SEQUENCE [LARGE SCALE GENOMIC DNA]</scope>
    <source>
        <strain evidence="11 12">Jena</strain>
    </source>
</reference>
<dbReference type="InterPro" id="IPR027272">
    <property type="entry name" value="Piezo"/>
</dbReference>
<feature type="transmembrane region" description="Helical" evidence="7">
    <location>
        <begin position="627"/>
        <end position="645"/>
    </location>
</feature>
<dbReference type="Pfam" id="PF12166">
    <property type="entry name" value="Piezo_cap"/>
    <property type="match status" value="1"/>
</dbReference>
<dbReference type="GO" id="GO:0016020">
    <property type="term" value="C:membrane"/>
    <property type="evidence" value="ECO:0007669"/>
    <property type="project" value="UniProtKB-SubCell"/>
</dbReference>
<feature type="region of interest" description="Disordered" evidence="6">
    <location>
        <begin position="1936"/>
        <end position="1962"/>
    </location>
</feature>
<feature type="transmembrane region" description="Helical" evidence="7">
    <location>
        <begin position="2118"/>
        <end position="2139"/>
    </location>
</feature>
<feature type="transmembrane region" description="Helical" evidence="7">
    <location>
        <begin position="289"/>
        <end position="307"/>
    </location>
</feature>
<feature type="transmembrane region" description="Helical" evidence="7">
    <location>
        <begin position="92"/>
        <end position="110"/>
    </location>
</feature>
<feature type="transmembrane region" description="Helical" evidence="7">
    <location>
        <begin position="1487"/>
        <end position="1506"/>
    </location>
</feature>
<feature type="region of interest" description="Disordered" evidence="6">
    <location>
        <begin position="1059"/>
        <end position="1099"/>
    </location>
</feature>
<feature type="transmembrane region" description="Helical" evidence="7">
    <location>
        <begin position="2081"/>
        <end position="2098"/>
    </location>
</feature>
<feature type="transmembrane region" description="Helical" evidence="7">
    <location>
        <begin position="766"/>
        <end position="783"/>
    </location>
</feature>
<feature type="transmembrane region" description="Helical" evidence="7">
    <location>
        <begin position="496"/>
        <end position="516"/>
    </location>
</feature>
<keyword evidence="12" id="KW-1185">Reference proteome</keyword>
<evidence type="ECO:0000256" key="5">
    <source>
        <dbReference type="ARBA" id="ARBA00023136"/>
    </source>
</evidence>
<feature type="compositionally biased region" description="Polar residues" evidence="6">
    <location>
        <begin position="1172"/>
        <end position="1190"/>
    </location>
</feature>
<feature type="transmembrane region" description="Helical" evidence="7">
    <location>
        <begin position="910"/>
        <end position="927"/>
    </location>
</feature>
<feature type="transmembrane region" description="Helical" evidence="7">
    <location>
        <begin position="1379"/>
        <end position="1398"/>
    </location>
</feature>
<feature type="region of interest" description="Disordered" evidence="6">
    <location>
        <begin position="1169"/>
        <end position="1190"/>
    </location>
</feature>
<evidence type="ECO:0000256" key="6">
    <source>
        <dbReference type="SAM" id="MobiDB-lite"/>
    </source>
</evidence>
<feature type="transmembrane region" description="Helical" evidence="7">
    <location>
        <begin position="955"/>
        <end position="973"/>
    </location>
</feature>
<dbReference type="GO" id="GO:0050982">
    <property type="term" value="P:detection of mechanical stimulus"/>
    <property type="evidence" value="ECO:0007669"/>
    <property type="project" value="TreeGrafter"/>
</dbReference>
<evidence type="ECO:0000259" key="8">
    <source>
        <dbReference type="Pfam" id="PF12166"/>
    </source>
</evidence>
<feature type="compositionally biased region" description="Polar residues" evidence="6">
    <location>
        <begin position="1087"/>
        <end position="1099"/>
    </location>
</feature>
<dbReference type="Proteomes" id="UP000241769">
    <property type="component" value="Unassembled WGS sequence"/>
</dbReference>
<proteinExistence type="inferred from homology"/>
<dbReference type="GO" id="GO:0071260">
    <property type="term" value="P:cellular response to mechanical stimulus"/>
    <property type="evidence" value="ECO:0007669"/>
    <property type="project" value="TreeGrafter"/>
</dbReference>
<feature type="transmembrane region" description="Helical" evidence="7">
    <location>
        <begin position="1434"/>
        <end position="1452"/>
    </location>
</feature>
<dbReference type="GO" id="GO:0042391">
    <property type="term" value="P:regulation of membrane potential"/>
    <property type="evidence" value="ECO:0007669"/>
    <property type="project" value="TreeGrafter"/>
</dbReference>
<feature type="transmembrane region" description="Helical" evidence="7">
    <location>
        <begin position="443"/>
        <end position="463"/>
    </location>
</feature>
<gene>
    <name evidence="11" type="ORF">PROFUN_00940</name>
</gene>
<feature type="transmembrane region" description="Helical" evidence="7">
    <location>
        <begin position="2229"/>
        <end position="2251"/>
    </location>
</feature>
<accession>A0A2P6N484</accession>
<feature type="transmembrane region" description="Helical" evidence="7">
    <location>
        <begin position="116"/>
        <end position="134"/>
    </location>
</feature>
<feature type="compositionally biased region" description="Polar residues" evidence="6">
    <location>
        <begin position="1890"/>
        <end position="1899"/>
    </location>
</feature>
<dbReference type="InterPro" id="IPR031334">
    <property type="entry name" value="Piezo_cap_dom"/>
</dbReference>
<dbReference type="InterPro" id="IPR056768">
    <property type="entry name" value="THU_Piezo"/>
</dbReference>
<keyword evidence="4 7" id="KW-1133">Transmembrane helix</keyword>
<evidence type="ECO:0000313" key="11">
    <source>
        <dbReference type="EMBL" id="PRP78767.1"/>
    </source>
</evidence>
<feature type="transmembrane region" description="Helical" evidence="7">
    <location>
        <begin position="2053"/>
        <end position="2074"/>
    </location>
</feature>
<evidence type="ECO:0000259" key="10">
    <source>
        <dbReference type="Pfam" id="PF24874"/>
    </source>
</evidence>
<feature type="transmembrane region" description="Helical" evidence="7">
    <location>
        <begin position="2455"/>
        <end position="2481"/>
    </location>
</feature>
<feature type="transmembrane region" description="Helical" evidence="7">
    <location>
        <begin position="1224"/>
        <end position="1241"/>
    </location>
</feature>
<feature type="transmembrane region" description="Helical" evidence="7">
    <location>
        <begin position="1738"/>
        <end position="1758"/>
    </location>
</feature>
<feature type="transmembrane region" description="Helical" evidence="7">
    <location>
        <begin position="795"/>
        <end position="813"/>
    </location>
</feature>
<feature type="transmembrane region" description="Helical" evidence="7">
    <location>
        <begin position="1004"/>
        <end position="1023"/>
    </location>
</feature>
<feature type="transmembrane region" description="Helical" evidence="7">
    <location>
        <begin position="1778"/>
        <end position="1799"/>
    </location>
</feature>
<dbReference type="PANTHER" id="PTHR13167">
    <property type="entry name" value="PIEZO-TYPE MECHANOSENSITIVE ION CHANNEL COMPONENT"/>
    <property type="match status" value="1"/>
</dbReference>
<comment type="similarity">
    <text evidence="2">Belongs to the PIEZO (TC 1.A.75) family.</text>
</comment>
<dbReference type="GO" id="GO:0005261">
    <property type="term" value="F:monoatomic cation channel activity"/>
    <property type="evidence" value="ECO:0007669"/>
    <property type="project" value="TreeGrafter"/>
</dbReference>
<feature type="domain" description="Piezo THU9 and anchor" evidence="10">
    <location>
        <begin position="2009"/>
        <end position="2248"/>
    </location>
</feature>
<feature type="transmembrane region" description="Helical" evidence="7">
    <location>
        <begin position="675"/>
        <end position="696"/>
    </location>
</feature>
<feature type="transmembrane region" description="Helical" evidence="7">
    <location>
        <begin position="146"/>
        <end position="169"/>
    </location>
</feature>
<dbReference type="FunCoup" id="A0A2P6N484">
    <property type="interactions" value="3"/>
</dbReference>
<feature type="region of interest" description="Disordered" evidence="6">
    <location>
        <begin position="1125"/>
        <end position="1147"/>
    </location>
</feature>